<dbReference type="InterPro" id="IPR023393">
    <property type="entry name" value="START-like_dom_sf"/>
</dbReference>
<dbReference type="CDD" id="cd07817">
    <property type="entry name" value="SRPBCC_8"/>
    <property type="match status" value="1"/>
</dbReference>
<dbReference type="PANTHER" id="PTHR33824:SF7">
    <property type="entry name" value="POLYKETIDE CYCLASE_DEHYDRASE AND LIPID TRANSPORT SUPERFAMILY PROTEIN"/>
    <property type="match status" value="1"/>
</dbReference>
<dbReference type="Proteomes" id="UP001585018">
    <property type="component" value="Unassembled WGS sequence"/>
</dbReference>
<keyword evidence="6" id="KW-1185">Reference proteome</keyword>
<protein>
    <submittedName>
        <fullName evidence="3">Cyclase</fullName>
    </submittedName>
    <submittedName>
        <fullName evidence="4">SRPBCC family protein</fullName>
    </submittedName>
</protein>
<dbReference type="KEGG" id="spav:Spa2297_01135"/>
<dbReference type="EMBL" id="JAYMRR010000003">
    <property type="protein sequence ID" value="MFB8748569.1"/>
    <property type="molecule type" value="Genomic_DNA"/>
</dbReference>
<evidence type="ECO:0000313" key="4">
    <source>
        <dbReference type="EMBL" id="MFB8748569.1"/>
    </source>
</evidence>
<dbReference type="Gene3D" id="3.30.530.20">
    <property type="match status" value="1"/>
</dbReference>
<dbReference type="Proteomes" id="UP000078468">
    <property type="component" value="Chromosome"/>
</dbReference>
<reference evidence="3 5" key="1">
    <citation type="submission" date="2016-05" db="EMBL/GenBank/DDBJ databases">
        <title>Non-Contiguous Finished Genome Sequence of Streptomyces parvulus 2297 Integrated Site-Specifically with Actinophage R4.</title>
        <authorList>
            <person name="Nishizawa T."/>
            <person name="Miura T."/>
            <person name="Harada C."/>
            <person name="Guo Y."/>
            <person name="Narisawa K."/>
            <person name="Ohta H."/>
            <person name="Takahashi H."/>
            <person name="Shirai M."/>
        </authorList>
    </citation>
    <scope>NUCLEOTIDE SEQUENCE [LARGE SCALE GENOMIC DNA]</scope>
    <source>
        <strain evidence="3 5">2297</strain>
    </source>
</reference>
<dbReference type="InterPro" id="IPR047137">
    <property type="entry name" value="ORF3"/>
</dbReference>
<proteinExistence type="predicted"/>
<dbReference type="RefSeq" id="WP_064726079.1">
    <property type="nucleotide sequence ID" value="NZ_BMRX01000025.1"/>
</dbReference>
<dbReference type="PANTHER" id="PTHR33824">
    <property type="entry name" value="POLYKETIDE CYCLASE/DEHYDRASE AND LIPID TRANSPORT SUPERFAMILY PROTEIN"/>
    <property type="match status" value="1"/>
</dbReference>
<accession>A0A191USN2</accession>
<evidence type="ECO:0000259" key="2">
    <source>
        <dbReference type="Pfam" id="PF03364"/>
    </source>
</evidence>
<dbReference type="InterPro" id="IPR005031">
    <property type="entry name" value="COQ10_START"/>
</dbReference>
<feature type="region of interest" description="Disordered" evidence="1">
    <location>
        <begin position="142"/>
        <end position="172"/>
    </location>
</feature>
<dbReference type="AlphaFoldDB" id="A0A191USN2"/>
<gene>
    <name evidence="3" type="ORF">Spa2297_01135</name>
    <name evidence="4" type="ORF">VSS30_07100</name>
</gene>
<organism evidence="3 5">
    <name type="scientific">Streptomyces parvulus</name>
    <dbReference type="NCBI Taxonomy" id="146923"/>
    <lineage>
        <taxon>Bacteria</taxon>
        <taxon>Bacillati</taxon>
        <taxon>Actinomycetota</taxon>
        <taxon>Actinomycetes</taxon>
        <taxon>Kitasatosporales</taxon>
        <taxon>Streptomycetaceae</taxon>
        <taxon>Streptomyces</taxon>
    </lineage>
</organism>
<name>A0A191USN2_9ACTN</name>
<feature type="domain" description="Coenzyme Q-binding protein COQ10 START" evidence="2">
    <location>
        <begin position="10"/>
        <end position="130"/>
    </location>
</feature>
<reference evidence="4 6" key="2">
    <citation type="submission" date="2024-01" db="EMBL/GenBank/DDBJ databases">
        <title>Genome mining of biosynthetic gene clusters to explore secondary metabolites of Streptomyces sp.</title>
        <authorList>
            <person name="Baig A."/>
            <person name="Ajitkumar Shintre N."/>
            <person name="Kumar H."/>
            <person name="Anbarasu A."/>
            <person name="Ramaiah S."/>
        </authorList>
    </citation>
    <scope>NUCLEOTIDE SEQUENCE [LARGE SCALE GENOMIC DNA]</scope>
    <source>
        <strain evidence="4 6">A03</strain>
    </source>
</reference>
<evidence type="ECO:0000313" key="5">
    <source>
        <dbReference type="Proteomes" id="UP000078468"/>
    </source>
</evidence>
<evidence type="ECO:0000256" key="1">
    <source>
        <dbReference type="SAM" id="MobiDB-lite"/>
    </source>
</evidence>
<sequence length="172" mass="19225">MTAVEETIEVAVPVRAAYDQWTQFKSFPRFTDTVLRVEQVRPALVLWVVGRGPLRREYATEIVEQVPDSHLVWRSLGRGPRQRGEVRFRAAGEGRTAITVRVWAEPRGPVGLLAAVPGLARRMVRRELTNFGRFIEGHGEAGGGWRGTIRGGQVRPQEPEPPRSRVAGWPVG</sequence>
<dbReference type="EMBL" id="CP015866">
    <property type="protein sequence ID" value="ANJ05702.1"/>
    <property type="molecule type" value="Genomic_DNA"/>
</dbReference>
<dbReference type="Pfam" id="PF03364">
    <property type="entry name" value="Polyketide_cyc"/>
    <property type="match status" value="1"/>
</dbReference>
<dbReference type="SUPFAM" id="SSF55961">
    <property type="entry name" value="Bet v1-like"/>
    <property type="match status" value="1"/>
</dbReference>
<evidence type="ECO:0000313" key="3">
    <source>
        <dbReference type="EMBL" id="ANJ05702.1"/>
    </source>
</evidence>
<dbReference type="GeneID" id="91303468"/>
<evidence type="ECO:0000313" key="6">
    <source>
        <dbReference type="Proteomes" id="UP001585018"/>
    </source>
</evidence>